<dbReference type="Pfam" id="PF09384">
    <property type="entry name" value="UTP15_C"/>
    <property type="match status" value="1"/>
</dbReference>
<dbReference type="CDD" id="cd00200">
    <property type="entry name" value="WD40"/>
    <property type="match status" value="1"/>
</dbReference>
<proteinExistence type="predicted"/>
<dbReference type="FunFam" id="2.130.10.10:FF:001192">
    <property type="entry name" value="Protein SLOW WALKER 1"/>
    <property type="match status" value="1"/>
</dbReference>
<dbReference type="PROSITE" id="PS50294">
    <property type="entry name" value="WD_REPEATS_REGION"/>
    <property type="match status" value="1"/>
</dbReference>
<keyword evidence="5" id="KW-0539">Nucleus</keyword>
<dbReference type="SUPFAM" id="SSF50978">
    <property type="entry name" value="WD40 repeat-like"/>
    <property type="match status" value="1"/>
</dbReference>
<keyword evidence="3 6" id="KW-0853">WD repeat</keyword>
<dbReference type="PANTHER" id="PTHR19924">
    <property type="entry name" value="UTP15 U3 SMALL NUCLEOLAR RNA-ASSOCIATED PROTEIN 15 FAMILY MEMBER"/>
    <property type="match status" value="1"/>
</dbReference>
<dbReference type="InterPro" id="IPR001680">
    <property type="entry name" value="WD40_rpt"/>
</dbReference>
<dbReference type="AlphaFoldDB" id="A0ABD1YNV0"/>
<evidence type="ECO:0000256" key="6">
    <source>
        <dbReference type="PROSITE-ProRule" id="PRU00221"/>
    </source>
</evidence>
<evidence type="ECO:0000256" key="4">
    <source>
        <dbReference type="ARBA" id="ARBA00022737"/>
    </source>
</evidence>
<dbReference type="SMART" id="SM00320">
    <property type="entry name" value="WD40"/>
    <property type="match status" value="6"/>
</dbReference>
<evidence type="ECO:0000256" key="1">
    <source>
        <dbReference type="ARBA" id="ARBA00004604"/>
    </source>
</evidence>
<evidence type="ECO:0000313" key="8">
    <source>
        <dbReference type="EMBL" id="KAL2631102.1"/>
    </source>
</evidence>
<evidence type="ECO:0000313" key="9">
    <source>
        <dbReference type="Proteomes" id="UP001605036"/>
    </source>
</evidence>
<evidence type="ECO:0000256" key="2">
    <source>
        <dbReference type="ARBA" id="ARBA00022552"/>
    </source>
</evidence>
<dbReference type="Pfam" id="PF00400">
    <property type="entry name" value="WD40"/>
    <property type="match status" value="2"/>
</dbReference>
<feature type="domain" description="U3 small nucleolar RNA-associated protein 15 C-terminal" evidence="7">
    <location>
        <begin position="383"/>
        <end position="525"/>
    </location>
</feature>
<organism evidence="8 9">
    <name type="scientific">Riccia fluitans</name>
    <dbReference type="NCBI Taxonomy" id="41844"/>
    <lineage>
        <taxon>Eukaryota</taxon>
        <taxon>Viridiplantae</taxon>
        <taxon>Streptophyta</taxon>
        <taxon>Embryophyta</taxon>
        <taxon>Marchantiophyta</taxon>
        <taxon>Marchantiopsida</taxon>
        <taxon>Marchantiidae</taxon>
        <taxon>Marchantiales</taxon>
        <taxon>Ricciaceae</taxon>
        <taxon>Riccia</taxon>
    </lineage>
</organism>
<dbReference type="Proteomes" id="UP001605036">
    <property type="component" value="Unassembled WGS sequence"/>
</dbReference>
<dbReference type="PRINTS" id="PR00320">
    <property type="entry name" value="GPROTEINBRPT"/>
</dbReference>
<dbReference type="PANTHER" id="PTHR19924:SF26">
    <property type="entry name" value="U3 SMALL NUCLEOLAR RNA-ASSOCIATED PROTEIN 15 HOMOLOG"/>
    <property type="match status" value="1"/>
</dbReference>
<dbReference type="InterPro" id="IPR020472">
    <property type="entry name" value="WD40_PAC1"/>
</dbReference>
<feature type="repeat" description="WD" evidence="6">
    <location>
        <begin position="165"/>
        <end position="207"/>
    </location>
</feature>
<protein>
    <recommendedName>
        <fullName evidence="7">U3 small nucleolar RNA-associated protein 15 C-terminal domain-containing protein</fullName>
    </recommendedName>
</protein>
<dbReference type="GO" id="GO:0005730">
    <property type="term" value="C:nucleolus"/>
    <property type="evidence" value="ECO:0007669"/>
    <property type="project" value="UniProtKB-SubCell"/>
</dbReference>
<name>A0ABD1YNV0_9MARC</name>
<keyword evidence="2" id="KW-0698">rRNA processing</keyword>
<comment type="subcellular location">
    <subcellularLocation>
        <location evidence="1">Nucleus</location>
        <location evidence="1">Nucleolus</location>
    </subcellularLocation>
</comment>
<dbReference type="Gene3D" id="2.130.10.10">
    <property type="entry name" value="YVTN repeat-like/Quinoprotein amine dehydrogenase"/>
    <property type="match status" value="2"/>
</dbReference>
<dbReference type="InterPro" id="IPR015943">
    <property type="entry name" value="WD40/YVTN_repeat-like_dom_sf"/>
</dbReference>
<sequence length="532" mass="59537">MAVIGTDYVPVRPKLYPKSRDSLTVDAKFWKSFKSQKTEQQIASVTNVHFCPAPPHDFAVTSSTRVTIYDGKTREVKKTISRFSDVAYSGAYRGDGQLIVAGGETGLIQVFDATSRTLLRQLKGHKGAVHWVRYSLHDKLHVLSAGDDNSIRWWDVASQTQIFKMDQHTDYVRCGAFSPSSEYTWATGSYDHTVRLWDVRAAKCILQLKHDKPLEDVVFFPSGGVIAAAGGNAVNMYDIVGGGKQLYSVANHQKTVTKLCFTTPTINGVSSARLLSASLDGHVRMFELEKFKVTYASRYNAGAILSMDLSPACITLVVGMSNGSLSIKDRRRSLEELETMAPALPSLMGVEESTELLGMEAPKPPARKLNPNNFRYFIRGRNEKASENDYFYAREKKINLTRYDVFLRKFRYRDALTAALRTSDAKVIVAVMEELVARQGLVRALTDLDNQSLVSLMTFLGRQAMFPKYARLLIPVTLKVMDMYEHSFKSIPLLQKPLAWLKDRVAEEVKLLIALQTLQGTVEPLRHSATLS</sequence>
<reference evidence="8 9" key="1">
    <citation type="submission" date="2024-09" db="EMBL/GenBank/DDBJ databases">
        <title>Chromosome-scale assembly of Riccia fluitans.</title>
        <authorList>
            <person name="Paukszto L."/>
            <person name="Sawicki J."/>
            <person name="Karawczyk K."/>
            <person name="Piernik-Szablinska J."/>
            <person name="Szczecinska M."/>
            <person name="Mazdziarz M."/>
        </authorList>
    </citation>
    <scope>NUCLEOTIDE SEQUENCE [LARGE SCALE GENOMIC DNA]</scope>
    <source>
        <strain evidence="8">Rf_01</strain>
        <tissue evidence="8">Aerial parts of the thallus</tissue>
    </source>
</reference>
<evidence type="ECO:0000256" key="5">
    <source>
        <dbReference type="ARBA" id="ARBA00023242"/>
    </source>
</evidence>
<comment type="caution">
    <text evidence="8">The sequence shown here is derived from an EMBL/GenBank/DDBJ whole genome shotgun (WGS) entry which is preliminary data.</text>
</comment>
<keyword evidence="9" id="KW-1185">Reference proteome</keyword>
<dbReference type="InterPro" id="IPR036322">
    <property type="entry name" value="WD40_repeat_dom_sf"/>
</dbReference>
<evidence type="ECO:0000259" key="7">
    <source>
        <dbReference type="Pfam" id="PF09384"/>
    </source>
</evidence>
<keyword evidence="4" id="KW-0677">Repeat</keyword>
<accession>A0ABD1YNV0</accession>
<dbReference type="InterPro" id="IPR018983">
    <property type="entry name" value="U3_snoRNA-assocProt_15_C"/>
</dbReference>
<gene>
    <name evidence="8" type="ORF">R1flu_015788</name>
</gene>
<dbReference type="GO" id="GO:0006364">
    <property type="term" value="P:rRNA processing"/>
    <property type="evidence" value="ECO:0007669"/>
    <property type="project" value="UniProtKB-KW"/>
</dbReference>
<dbReference type="EMBL" id="JBHFFA010000004">
    <property type="protein sequence ID" value="KAL2631102.1"/>
    <property type="molecule type" value="Genomic_DNA"/>
</dbReference>
<dbReference type="PROSITE" id="PS50082">
    <property type="entry name" value="WD_REPEATS_2"/>
    <property type="match status" value="2"/>
</dbReference>
<evidence type="ECO:0000256" key="3">
    <source>
        <dbReference type="ARBA" id="ARBA00022574"/>
    </source>
</evidence>
<feature type="repeat" description="WD" evidence="6">
    <location>
        <begin position="122"/>
        <end position="164"/>
    </location>
</feature>